<name>A0ACC5MAN0_9PSED</name>
<reference evidence="1" key="1">
    <citation type="submission" date="2020-08" db="EMBL/GenBank/DDBJ databases">
        <title>Plant associated metagenomes--Microbial community diversity and host control of community assembly across model and emerging plant ecological genomics systems.</title>
        <authorList>
            <person name="Dangl J."/>
        </authorList>
    </citation>
    <scope>NUCLEOTIDE SEQUENCE</scope>
    <source>
        <strain evidence="1">KD5</strain>
    </source>
</reference>
<dbReference type="EMBL" id="JACHVR010000001">
    <property type="protein sequence ID" value="MBB2885774.1"/>
    <property type="molecule type" value="Genomic_DNA"/>
</dbReference>
<dbReference type="Proteomes" id="UP000589818">
    <property type="component" value="Unassembled WGS sequence"/>
</dbReference>
<gene>
    <name evidence="1" type="ORF">FHR69_001640</name>
</gene>
<accession>A0ACC5MAN0</accession>
<proteinExistence type="predicted"/>
<evidence type="ECO:0000313" key="1">
    <source>
        <dbReference type="EMBL" id="MBB2885774.1"/>
    </source>
</evidence>
<protein>
    <submittedName>
        <fullName evidence="1">Uncharacterized protein</fullName>
    </submittedName>
</protein>
<evidence type="ECO:0000313" key="2">
    <source>
        <dbReference type="Proteomes" id="UP000589818"/>
    </source>
</evidence>
<sequence length="43" mass="4817">MSVKKLFSKRHEHSRSFRAVLAKGFSSGEKPNANPHQLPVLQA</sequence>
<organism evidence="1 2">
    <name type="scientific">Pseudomonas umsongensis</name>
    <dbReference type="NCBI Taxonomy" id="198618"/>
    <lineage>
        <taxon>Bacteria</taxon>
        <taxon>Pseudomonadati</taxon>
        <taxon>Pseudomonadota</taxon>
        <taxon>Gammaproteobacteria</taxon>
        <taxon>Pseudomonadales</taxon>
        <taxon>Pseudomonadaceae</taxon>
        <taxon>Pseudomonas</taxon>
    </lineage>
</organism>
<comment type="caution">
    <text evidence="1">The sequence shown here is derived from an EMBL/GenBank/DDBJ whole genome shotgun (WGS) entry which is preliminary data.</text>
</comment>
<keyword evidence="2" id="KW-1185">Reference proteome</keyword>